<reference evidence="2 3" key="1">
    <citation type="submission" date="2019-03" db="EMBL/GenBank/DDBJ databases">
        <title>New insights into Acidothiobacillus thiooxidans sulfur metabolism through coupled gene expression, solution geochemistry, microscopy and spectroscopy analyses.</title>
        <authorList>
            <person name="Camacho D."/>
            <person name="Frazao R."/>
            <person name="Fouillen A."/>
            <person name="Nanci A."/>
            <person name="Lang B.F."/>
            <person name="Apte S.C."/>
            <person name="Baron C."/>
            <person name="Warren L.A."/>
        </authorList>
    </citation>
    <scope>NUCLEOTIDE SEQUENCE [LARGE SCALE GENOMIC DNA]</scope>
    <source>
        <strain evidence="2 3">ATCC 19377</strain>
    </source>
</reference>
<sequence length="126" mass="13801">MSTKQTAARLKHKEGELSVAQNVTDTPFLPVDDFERLNAFKPEAIDWVLKETSSEADHRRRETHRINTLVFIERIIGQIFAFLIGVSGVVGGAWVATRGQPWAGVSISTAALTGLAVVFIKGHSSK</sequence>
<accession>A0A543Q214</accession>
<gene>
    <name evidence="2" type="ORF">DLNHIDIE_00191</name>
</gene>
<dbReference type="GeneID" id="60696170"/>
<keyword evidence="1" id="KW-1133">Transmembrane helix</keyword>
<evidence type="ECO:0000313" key="2">
    <source>
        <dbReference type="EMBL" id="TQN50338.1"/>
    </source>
</evidence>
<protein>
    <recommendedName>
        <fullName evidence="4">DUF2335 domain-containing protein</fullName>
    </recommendedName>
</protein>
<comment type="caution">
    <text evidence="2">The sequence shown here is derived from an EMBL/GenBank/DDBJ whole genome shotgun (WGS) entry which is preliminary data.</text>
</comment>
<dbReference type="Proteomes" id="UP000315403">
    <property type="component" value="Unassembled WGS sequence"/>
</dbReference>
<dbReference type="EMBL" id="SZUV01000001">
    <property type="protein sequence ID" value="TQN50338.1"/>
    <property type="molecule type" value="Genomic_DNA"/>
</dbReference>
<keyword evidence="1" id="KW-0472">Membrane</keyword>
<feature type="transmembrane region" description="Helical" evidence="1">
    <location>
        <begin position="75"/>
        <end position="96"/>
    </location>
</feature>
<organism evidence="2 3">
    <name type="scientific">Acidithiobacillus thiooxidans ATCC 19377</name>
    <dbReference type="NCBI Taxonomy" id="637390"/>
    <lineage>
        <taxon>Bacteria</taxon>
        <taxon>Pseudomonadati</taxon>
        <taxon>Pseudomonadota</taxon>
        <taxon>Acidithiobacillia</taxon>
        <taxon>Acidithiobacillales</taxon>
        <taxon>Acidithiobacillaceae</taxon>
        <taxon>Acidithiobacillus</taxon>
    </lineage>
</organism>
<proteinExistence type="predicted"/>
<evidence type="ECO:0000256" key="1">
    <source>
        <dbReference type="SAM" id="Phobius"/>
    </source>
</evidence>
<evidence type="ECO:0008006" key="4">
    <source>
        <dbReference type="Google" id="ProtNLM"/>
    </source>
</evidence>
<feature type="transmembrane region" description="Helical" evidence="1">
    <location>
        <begin position="102"/>
        <end position="120"/>
    </location>
</feature>
<keyword evidence="1" id="KW-0812">Transmembrane</keyword>
<name>A0A543Q214_ACITH</name>
<dbReference type="AlphaFoldDB" id="A0A543Q214"/>
<evidence type="ECO:0000313" key="3">
    <source>
        <dbReference type="Proteomes" id="UP000315403"/>
    </source>
</evidence>
<dbReference type="RefSeq" id="WP_051690679.1">
    <property type="nucleotide sequence ID" value="NZ_CP045571.1"/>
</dbReference>